<evidence type="ECO:0000256" key="1">
    <source>
        <dbReference type="ARBA" id="ARBA00004141"/>
    </source>
</evidence>
<proteinExistence type="inferred from homology"/>
<feature type="region of interest" description="Disordered" evidence="6">
    <location>
        <begin position="207"/>
        <end position="284"/>
    </location>
</feature>
<dbReference type="VEuPathDB" id="FungiDB:BDEG_26822"/>
<dbReference type="PANTHER" id="PTHR17920:SF3">
    <property type="entry name" value="TRANSMEMBRANE AND COILED-COIL DOMAIN-CONTAINING PROTEIN 4"/>
    <property type="match status" value="1"/>
</dbReference>
<feature type="transmembrane region" description="Helical" evidence="7">
    <location>
        <begin position="560"/>
        <end position="581"/>
    </location>
</feature>
<keyword evidence="3 7" id="KW-0812">Transmembrane</keyword>
<protein>
    <recommendedName>
        <fullName evidence="10">DUF726 domain protein</fullName>
    </recommendedName>
</protein>
<feature type="region of interest" description="Disordered" evidence="6">
    <location>
        <begin position="35"/>
        <end position="68"/>
    </location>
</feature>
<keyword evidence="4 7" id="KW-1133">Transmembrane helix</keyword>
<feature type="compositionally biased region" description="Polar residues" evidence="6">
    <location>
        <begin position="97"/>
        <end position="120"/>
    </location>
</feature>
<feature type="compositionally biased region" description="Low complexity" evidence="6">
    <location>
        <begin position="209"/>
        <end position="221"/>
    </location>
</feature>
<comment type="subcellular location">
    <subcellularLocation>
        <location evidence="1">Membrane</location>
        <topology evidence="1">Multi-pass membrane protein</topology>
    </subcellularLocation>
</comment>
<feature type="compositionally biased region" description="Basic and acidic residues" evidence="6">
    <location>
        <begin position="626"/>
        <end position="643"/>
    </location>
</feature>
<dbReference type="eggNOG" id="KOG2385">
    <property type="taxonomic scope" value="Eukaryota"/>
</dbReference>
<evidence type="ECO:0000256" key="2">
    <source>
        <dbReference type="ARBA" id="ARBA00009824"/>
    </source>
</evidence>
<dbReference type="Pfam" id="PF05277">
    <property type="entry name" value="DUF726"/>
    <property type="match status" value="2"/>
</dbReference>
<feature type="region of interest" description="Disordered" evidence="6">
    <location>
        <begin position="87"/>
        <end position="131"/>
    </location>
</feature>
<feature type="region of interest" description="Disordered" evidence="6">
    <location>
        <begin position="1014"/>
        <end position="1035"/>
    </location>
</feature>
<evidence type="ECO:0000256" key="6">
    <source>
        <dbReference type="SAM" id="MobiDB-lite"/>
    </source>
</evidence>
<evidence type="ECO:0000313" key="8">
    <source>
        <dbReference type="EMBL" id="OAJ43463.1"/>
    </source>
</evidence>
<gene>
    <name evidence="8" type="ORF">BDEG_26822</name>
</gene>
<accession>A0A177WTP2</accession>
<dbReference type="OrthoDB" id="277931at2759"/>
<feature type="compositionally biased region" description="Polar residues" evidence="6">
    <location>
        <begin position="254"/>
        <end position="273"/>
    </location>
</feature>
<feature type="region of interest" description="Disordered" evidence="6">
    <location>
        <begin position="612"/>
        <end position="671"/>
    </location>
</feature>
<dbReference type="EMBL" id="DS022310">
    <property type="protein sequence ID" value="OAJ43463.1"/>
    <property type="molecule type" value="Genomic_DNA"/>
</dbReference>
<dbReference type="PANTHER" id="PTHR17920">
    <property type="entry name" value="TRANSMEMBRANE AND COILED-COIL DOMAIN-CONTAINING PROTEIN 4 TMCO4"/>
    <property type="match status" value="1"/>
</dbReference>
<sequence>MPAASGPVTDLWASTATAAADHDDPWGFGSFDATPTLSRKDHSMTTANTSSKTELGLSSMGYQNQDDDDPWADASLAAVAILTTSPDLNLKDDTGHSTRTSSFSKHSNTSRNSLSGTGATITPLPRHQSSSAILGIHPPTPTLMEFMDILNKYESGQDVDLAAMTHPRHIELIGVTDPSNNHDSADITDHLDINASLSSTDMHTHGLYSRQSESDLSSSMSEDPTRSNSIDTRGSIGDGTCTLSVPQPDIPHRNQGSRGSRVASSSPKNTFHPNTFLKPDDERGITSSKSQTISNIQSVFTDTQKIAYVGLCYLCISFFRKSRLANFKKAAAAYDVWSDQFMEKLYVYLDLLPEERMMIKNLAEHGLLPSDLSTGLLNDAKKALAELEKQQQEEQQAEQHALDSGLQPSLSKSSVAVSNKSQSVSSNDNSPSDVRYTILSHLFILSIADGRYDARARCILRKIAHDMEIPMLDLAKLENVIADQLRIYEDHEVVKPDEEVVDQRNKVDGRNRWLLAGIATLAGGAVIGVTAGLAAPFIGAGIGAALTTFGITGATGLSTFMASTGGLAIITAGGVLSGGGMSGVKMMRRTRGIEEFEFLGLEDALNIINKNREQRKADRRKRRGHESRVKPGEKQPQESDAAAKDGASVTSSSKESPLMSSSKLPSISTRPGSFSFGDARLANNPKADVLWEISSVADSHVGEDTQTKRALNVDEISTGDQDVNTGNDEPAQMGIVNQKGNKSRQTNVLITVAGWISNGADDHTFPFSTLEPGHNGDQYTLIWETKALQELGSALRILLSEVTSFILQQGIQATLLPVLMAGLTGPLWMIKLTYLVDNPWGNALTKAEKAGRVLADTLMGQVQGNRPVTLVGFSLGARVIYFCLLELAAHGAHGIIEDVYMFGTPVIGSRKAWEKISSIVAGKVVNGYTQNDMLLGVLYRASLAAWSEVAGLRPVNDVPGIENMDLSDTVKGHLDYRSQLPIILKSCGFSINAEKFQDQDTEEEEERLEIEQERLEAKEQREREREERNQKRLDEALQRTKERQIEIERKRKEKEDAAIAAAILAARKKAEAAMATTPTSSSSTGWFGPRKPSTAVKASVNASKSSAAHLAPVAQDQIVADELRQMSELEDMMQVYWEPREIQSTLPPLVIAPNPDSLTAISASSSQPPSRVASEIIHHDMTKDSANLSDAVNQNQCATSHSVDESITSEDALQLDMLHQQMNDLDGI</sequence>
<evidence type="ECO:0008006" key="10">
    <source>
        <dbReference type="Google" id="ProtNLM"/>
    </source>
</evidence>
<organism evidence="8 9">
    <name type="scientific">Batrachochytrium dendrobatidis (strain JEL423)</name>
    <dbReference type="NCBI Taxonomy" id="403673"/>
    <lineage>
        <taxon>Eukaryota</taxon>
        <taxon>Fungi</taxon>
        <taxon>Fungi incertae sedis</taxon>
        <taxon>Chytridiomycota</taxon>
        <taxon>Chytridiomycota incertae sedis</taxon>
        <taxon>Chytridiomycetes</taxon>
        <taxon>Rhizophydiales</taxon>
        <taxon>Rhizophydiales incertae sedis</taxon>
        <taxon>Batrachochytrium</taxon>
    </lineage>
</organism>
<dbReference type="Proteomes" id="UP000077115">
    <property type="component" value="Unassembled WGS sequence"/>
</dbReference>
<keyword evidence="5 7" id="KW-0472">Membrane</keyword>
<comment type="similarity">
    <text evidence="2">Belongs to the TMCO4 family.</text>
</comment>
<reference evidence="8 9" key="2">
    <citation type="submission" date="2016-05" db="EMBL/GenBank/DDBJ databases">
        <title>Lineage-specific infection strategies underlie the spectrum of fungal disease in amphibians.</title>
        <authorList>
            <person name="Cuomo C.A."/>
            <person name="Farrer R.A."/>
            <person name="James T."/>
            <person name="Longcore J."/>
            <person name="Birren B."/>
        </authorList>
    </citation>
    <scope>NUCLEOTIDE SEQUENCE [LARGE SCALE GENOMIC DNA]</scope>
    <source>
        <strain evidence="8 9">JEL423</strain>
    </source>
</reference>
<feature type="region of interest" description="Disordered" evidence="6">
    <location>
        <begin position="388"/>
        <end position="408"/>
    </location>
</feature>
<dbReference type="AlphaFoldDB" id="A0A177WTP2"/>
<name>A0A177WTP2_BATDL</name>
<dbReference type="GO" id="GO:0016020">
    <property type="term" value="C:membrane"/>
    <property type="evidence" value="ECO:0007669"/>
    <property type="project" value="UniProtKB-SubCell"/>
</dbReference>
<dbReference type="InterPro" id="IPR007941">
    <property type="entry name" value="DUF726"/>
</dbReference>
<feature type="compositionally biased region" description="Low complexity" evidence="6">
    <location>
        <begin position="651"/>
        <end position="668"/>
    </location>
</feature>
<evidence type="ECO:0000256" key="4">
    <source>
        <dbReference type="ARBA" id="ARBA00022989"/>
    </source>
</evidence>
<feature type="transmembrane region" description="Helical" evidence="7">
    <location>
        <begin position="513"/>
        <end position="540"/>
    </location>
</feature>
<feature type="compositionally biased region" description="Polar residues" evidence="6">
    <location>
        <begin position="44"/>
        <end position="53"/>
    </location>
</feature>
<dbReference type="InterPro" id="IPR029058">
    <property type="entry name" value="AB_hydrolase_fold"/>
</dbReference>
<reference evidence="8 9" key="1">
    <citation type="submission" date="2006-10" db="EMBL/GenBank/DDBJ databases">
        <title>The Genome Sequence of Batrachochytrium dendrobatidis JEL423.</title>
        <authorList>
            <consortium name="The Broad Institute Genome Sequencing Platform"/>
            <person name="Birren B."/>
            <person name="Lander E."/>
            <person name="Galagan J."/>
            <person name="Cuomo C."/>
            <person name="Devon K."/>
            <person name="Jaffe D."/>
            <person name="Butler J."/>
            <person name="Alvarez P."/>
            <person name="Gnerre S."/>
            <person name="Grabherr M."/>
            <person name="Kleber M."/>
            <person name="Mauceli E."/>
            <person name="Brockman W."/>
            <person name="Young S."/>
            <person name="LaButti K."/>
            <person name="Sykes S."/>
            <person name="DeCaprio D."/>
            <person name="Crawford M."/>
            <person name="Koehrsen M."/>
            <person name="Engels R."/>
            <person name="Montgomery P."/>
            <person name="Pearson M."/>
            <person name="Howarth C."/>
            <person name="Larson L."/>
            <person name="White J."/>
            <person name="O'Leary S."/>
            <person name="Kodira C."/>
            <person name="Zeng Q."/>
            <person name="Yandava C."/>
            <person name="Alvarado L."/>
            <person name="Longcore J."/>
            <person name="James T."/>
        </authorList>
    </citation>
    <scope>NUCLEOTIDE SEQUENCE [LARGE SCALE GENOMIC DNA]</scope>
    <source>
        <strain evidence="8 9">JEL423</strain>
    </source>
</reference>
<dbReference type="SUPFAM" id="SSF53474">
    <property type="entry name" value="alpha/beta-Hydrolases"/>
    <property type="match status" value="1"/>
</dbReference>
<evidence type="ECO:0000256" key="5">
    <source>
        <dbReference type="ARBA" id="ARBA00023136"/>
    </source>
</evidence>
<evidence type="ECO:0000313" key="9">
    <source>
        <dbReference type="Proteomes" id="UP000077115"/>
    </source>
</evidence>
<evidence type="ECO:0000256" key="7">
    <source>
        <dbReference type="SAM" id="Phobius"/>
    </source>
</evidence>
<evidence type="ECO:0000256" key="3">
    <source>
        <dbReference type="ARBA" id="ARBA00022692"/>
    </source>
</evidence>